<dbReference type="InterPro" id="IPR036097">
    <property type="entry name" value="HisK_dim/P_sf"/>
</dbReference>
<dbReference type="PROSITE" id="PS50110">
    <property type="entry name" value="RESPONSE_REGULATORY"/>
    <property type="match status" value="1"/>
</dbReference>
<dbReference type="Pfam" id="PF00072">
    <property type="entry name" value="Response_reg"/>
    <property type="match status" value="1"/>
</dbReference>
<dbReference type="SMART" id="SM00448">
    <property type="entry name" value="REC"/>
    <property type="match status" value="1"/>
</dbReference>
<dbReference type="InterPro" id="IPR011006">
    <property type="entry name" value="CheY-like_superfamily"/>
</dbReference>
<evidence type="ECO:0000259" key="3">
    <source>
        <dbReference type="PROSITE" id="PS50110"/>
    </source>
</evidence>
<dbReference type="RefSeq" id="WP_316412310.1">
    <property type="nucleotide sequence ID" value="NZ_AP027080.1"/>
</dbReference>
<dbReference type="SUPFAM" id="SSF52172">
    <property type="entry name" value="CheY-like"/>
    <property type="match status" value="1"/>
</dbReference>
<dbReference type="PANTHER" id="PTHR44591">
    <property type="entry name" value="STRESS RESPONSE REGULATOR PROTEIN 1"/>
    <property type="match status" value="1"/>
</dbReference>
<organism evidence="4 5">
    <name type="scientific">Mesoterricola silvestris</name>
    <dbReference type="NCBI Taxonomy" id="2927979"/>
    <lineage>
        <taxon>Bacteria</taxon>
        <taxon>Pseudomonadati</taxon>
        <taxon>Acidobacteriota</taxon>
        <taxon>Holophagae</taxon>
        <taxon>Holophagales</taxon>
        <taxon>Holophagaceae</taxon>
        <taxon>Mesoterricola</taxon>
    </lineage>
</organism>
<feature type="domain" description="Response regulatory" evidence="3">
    <location>
        <begin position="14"/>
        <end position="131"/>
    </location>
</feature>
<accession>A0AA48K949</accession>
<keyword evidence="1 2" id="KW-0597">Phosphoprotein</keyword>
<evidence type="ECO:0000313" key="5">
    <source>
        <dbReference type="Proteomes" id="UP001238179"/>
    </source>
</evidence>
<dbReference type="Gene3D" id="3.40.50.2300">
    <property type="match status" value="1"/>
</dbReference>
<dbReference type="AlphaFoldDB" id="A0AA48K949"/>
<dbReference type="EMBL" id="AP027080">
    <property type="protein sequence ID" value="BDU73639.1"/>
    <property type="molecule type" value="Genomic_DNA"/>
</dbReference>
<dbReference type="SUPFAM" id="SSF47384">
    <property type="entry name" value="Homodimeric domain of signal transducing histidine kinase"/>
    <property type="match status" value="1"/>
</dbReference>
<keyword evidence="5" id="KW-1185">Reference proteome</keyword>
<dbReference type="GO" id="GO:0000155">
    <property type="term" value="F:phosphorelay sensor kinase activity"/>
    <property type="evidence" value="ECO:0007669"/>
    <property type="project" value="InterPro"/>
</dbReference>
<reference evidence="5" key="1">
    <citation type="journal article" date="2023" name="Int. J. Syst. Evol. Microbiol.">
        <title>Mesoterricola silvestris gen. nov., sp. nov., Mesoterricola sediminis sp. nov., Geothrix oryzae sp. nov., Geothrix edaphica sp. nov., Geothrix rubra sp. nov., and Geothrix limicola sp. nov., six novel members of Acidobacteriota isolated from soils.</title>
        <authorList>
            <person name="Itoh H."/>
            <person name="Sugisawa Y."/>
            <person name="Mise K."/>
            <person name="Xu Z."/>
            <person name="Kuniyasu M."/>
            <person name="Ushijima N."/>
            <person name="Kawano K."/>
            <person name="Kobayashi E."/>
            <person name="Shiratori Y."/>
            <person name="Masuda Y."/>
            <person name="Senoo K."/>
        </authorList>
    </citation>
    <scope>NUCLEOTIDE SEQUENCE [LARGE SCALE GENOMIC DNA]</scope>
    <source>
        <strain evidence="5">W79</strain>
    </source>
</reference>
<evidence type="ECO:0000313" key="4">
    <source>
        <dbReference type="EMBL" id="BDU73639.1"/>
    </source>
</evidence>
<name>A0AA48K949_9BACT</name>
<dbReference type="PANTHER" id="PTHR44591:SF3">
    <property type="entry name" value="RESPONSE REGULATORY DOMAIN-CONTAINING PROTEIN"/>
    <property type="match status" value="1"/>
</dbReference>
<dbReference type="InterPro" id="IPR001789">
    <property type="entry name" value="Sig_transdc_resp-reg_receiver"/>
</dbReference>
<sequence length="241" mass="26626">MIDSYIPTPANPGRILIVDDLVGNLKVHERELRNQPFSLTLAQSGAEALEVCSRLVFEGILMDVSLPGMDGIEACRQIRQCRLNASTPLIFISAVRIGEDWVKEGIDSGGIDYLVKPYVFSELLVKLRMMVRLSRQRDAALAGERNRALLEVAGGTAHELAQPLSSAQILLDRFIKSPTPPTPADLQDLHDCLESTTKVLHQIQNLHTYITKPYASGRILDLALSSQKPYQSPITDPADQE</sequence>
<dbReference type="KEGG" id="msil:METEAL_28130"/>
<evidence type="ECO:0000256" key="1">
    <source>
        <dbReference type="ARBA" id="ARBA00022553"/>
    </source>
</evidence>
<protein>
    <recommendedName>
        <fullName evidence="3">Response regulatory domain-containing protein</fullName>
    </recommendedName>
</protein>
<feature type="modified residue" description="4-aspartylphosphate" evidence="2">
    <location>
        <position position="63"/>
    </location>
</feature>
<dbReference type="Proteomes" id="UP001238179">
    <property type="component" value="Chromosome"/>
</dbReference>
<proteinExistence type="predicted"/>
<evidence type="ECO:0000256" key="2">
    <source>
        <dbReference type="PROSITE-ProRule" id="PRU00169"/>
    </source>
</evidence>
<gene>
    <name evidence="4" type="ORF">METEAL_28130</name>
</gene>
<dbReference type="InterPro" id="IPR050595">
    <property type="entry name" value="Bact_response_regulator"/>
</dbReference>